<accession>A0A1G9HG16</accession>
<reference evidence="1 2" key="1">
    <citation type="submission" date="2016-10" db="EMBL/GenBank/DDBJ databases">
        <authorList>
            <person name="de Groot N.N."/>
        </authorList>
    </citation>
    <scope>NUCLEOTIDE SEQUENCE [LARGE SCALE GENOMIC DNA]</scope>
    <source>
        <strain evidence="1 2">CGMCC 1.9159</strain>
    </source>
</reference>
<gene>
    <name evidence="1" type="ORF">SAMN04488242_0259</name>
</gene>
<dbReference type="AlphaFoldDB" id="A0A1G9HG16"/>
<dbReference type="EMBL" id="FNGP01000001">
    <property type="protein sequence ID" value="SDL11413.1"/>
    <property type="molecule type" value="Genomic_DNA"/>
</dbReference>
<name>A0A1G9HG16_9ACTN</name>
<dbReference type="Proteomes" id="UP000199475">
    <property type="component" value="Unassembled WGS sequence"/>
</dbReference>
<evidence type="ECO:0000313" key="1">
    <source>
        <dbReference type="EMBL" id="SDL11413.1"/>
    </source>
</evidence>
<protein>
    <submittedName>
        <fullName evidence="1">Uncharacterized protein</fullName>
    </submittedName>
</protein>
<keyword evidence="2" id="KW-1185">Reference proteome</keyword>
<proteinExistence type="predicted"/>
<dbReference type="STRING" id="686624.SAMN04488242_0259"/>
<evidence type="ECO:0000313" key="2">
    <source>
        <dbReference type="Proteomes" id="UP000199475"/>
    </source>
</evidence>
<organism evidence="1 2">
    <name type="scientific">Tessaracoccus oleiagri</name>
    <dbReference type="NCBI Taxonomy" id="686624"/>
    <lineage>
        <taxon>Bacteria</taxon>
        <taxon>Bacillati</taxon>
        <taxon>Actinomycetota</taxon>
        <taxon>Actinomycetes</taxon>
        <taxon>Propionibacteriales</taxon>
        <taxon>Propionibacteriaceae</taxon>
        <taxon>Tessaracoccus</taxon>
    </lineage>
</organism>
<sequence length="125" mass="13451">MVAVPSDPVIVRVPRGERCPDGCTGVHSYTSDGIRWCWQGADAAREAIDVELPTAPPPAAVAARYEGDEDFWLAWTRLEVVAKLTDTPMLTLVARGDLGRPAPSDIAVEHLFLDGAVVALGRRTT</sequence>